<reference evidence="2" key="1">
    <citation type="submission" date="2023-05" db="EMBL/GenBank/DDBJ databases">
        <title>Genome and transcriptome analyses reveal genes involved in the formation of fine ridges on petal epidermal cells in Hibiscus trionum.</title>
        <authorList>
            <person name="Koshimizu S."/>
            <person name="Masuda S."/>
            <person name="Ishii T."/>
            <person name="Shirasu K."/>
            <person name="Hoshino A."/>
            <person name="Arita M."/>
        </authorList>
    </citation>
    <scope>NUCLEOTIDE SEQUENCE</scope>
    <source>
        <strain evidence="2">Hamamatsu line</strain>
    </source>
</reference>
<gene>
    <name evidence="2" type="ORF">HRI_001226600</name>
</gene>
<keyword evidence="3" id="KW-1185">Reference proteome</keyword>
<dbReference type="Pfam" id="PF03372">
    <property type="entry name" value="Exo_endo_phos"/>
    <property type="match status" value="1"/>
</dbReference>
<evidence type="ECO:0000313" key="3">
    <source>
        <dbReference type="Proteomes" id="UP001165190"/>
    </source>
</evidence>
<dbReference type="PANTHER" id="PTHR35218">
    <property type="entry name" value="RNASE H DOMAIN-CONTAINING PROTEIN"/>
    <property type="match status" value="1"/>
</dbReference>
<accession>A0A9W7LSZ8</accession>
<dbReference type="EMBL" id="BSYR01000011">
    <property type="protein sequence ID" value="GMI75573.1"/>
    <property type="molecule type" value="Genomic_DNA"/>
</dbReference>
<dbReference type="OrthoDB" id="1002478at2759"/>
<evidence type="ECO:0000313" key="2">
    <source>
        <dbReference type="EMBL" id="GMI75573.1"/>
    </source>
</evidence>
<name>A0A9W7LSZ8_HIBTR</name>
<dbReference type="InterPro" id="IPR036691">
    <property type="entry name" value="Endo/exonu/phosph_ase_sf"/>
</dbReference>
<sequence>MIKFLFWNCQGAASPEFWRYLKDFLRHNNPHVVALFEPRINGLHADMVIARFGLSNSFRVEASGLSGGIWLLLNDVIDVEILKVSNQFVHGQARLTGSSHSMLFTVVYASPNATIRRDLWACLSDLNPGDDVSWLLGGDFNAILRTYEQAGVSSLGTGISQPFQDFVFTNGLVEAVFRDKIFTSKRGHVRKHLDRCLFNKG</sequence>
<protein>
    <recommendedName>
        <fullName evidence="1">Endonuclease/exonuclease/phosphatase domain-containing protein</fullName>
    </recommendedName>
</protein>
<dbReference type="SUPFAM" id="SSF56219">
    <property type="entry name" value="DNase I-like"/>
    <property type="match status" value="1"/>
</dbReference>
<dbReference type="Gene3D" id="3.60.10.10">
    <property type="entry name" value="Endonuclease/exonuclease/phosphatase"/>
    <property type="match status" value="1"/>
</dbReference>
<dbReference type="PANTHER" id="PTHR35218:SF9">
    <property type="entry name" value="ENDONUCLEASE_EXONUCLEASE_PHOSPHATASE DOMAIN-CONTAINING PROTEIN"/>
    <property type="match status" value="1"/>
</dbReference>
<dbReference type="Proteomes" id="UP001165190">
    <property type="component" value="Unassembled WGS sequence"/>
</dbReference>
<dbReference type="InterPro" id="IPR005135">
    <property type="entry name" value="Endo/exonuclease/phosphatase"/>
</dbReference>
<dbReference type="AlphaFoldDB" id="A0A9W7LSZ8"/>
<feature type="domain" description="Endonuclease/exonuclease/phosphatase" evidence="1">
    <location>
        <begin position="6"/>
        <end position="199"/>
    </location>
</feature>
<comment type="caution">
    <text evidence="2">The sequence shown here is derived from an EMBL/GenBank/DDBJ whole genome shotgun (WGS) entry which is preliminary data.</text>
</comment>
<proteinExistence type="predicted"/>
<evidence type="ECO:0000259" key="1">
    <source>
        <dbReference type="Pfam" id="PF03372"/>
    </source>
</evidence>
<organism evidence="2 3">
    <name type="scientific">Hibiscus trionum</name>
    <name type="common">Flower of an hour</name>
    <dbReference type="NCBI Taxonomy" id="183268"/>
    <lineage>
        <taxon>Eukaryota</taxon>
        <taxon>Viridiplantae</taxon>
        <taxon>Streptophyta</taxon>
        <taxon>Embryophyta</taxon>
        <taxon>Tracheophyta</taxon>
        <taxon>Spermatophyta</taxon>
        <taxon>Magnoliopsida</taxon>
        <taxon>eudicotyledons</taxon>
        <taxon>Gunneridae</taxon>
        <taxon>Pentapetalae</taxon>
        <taxon>rosids</taxon>
        <taxon>malvids</taxon>
        <taxon>Malvales</taxon>
        <taxon>Malvaceae</taxon>
        <taxon>Malvoideae</taxon>
        <taxon>Hibiscus</taxon>
    </lineage>
</organism>
<dbReference type="GO" id="GO:0003824">
    <property type="term" value="F:catalytic activity"/>
    <property type="evidence" value="ECO:0007669"/>
    <property type="project" value="InterPro"/>
</dbReference>